<evidence type="ECO:0000313" key="1">
    <source>
        <dbReference type="EMBL" id="KAG6114715.1"/>
    </source>
</evidence>
<dbReference type="Proteomes" id="UP000732380">
    <property type="component" value="Unassembled WGS sequence"/>
</dbReference>
<evidence type="ECO:0000313" key="2">
    <source>
        <dbReference type="Proteomes" id="UP000732380"/>
    </source>
</evidence>
<dbReference type="AlphaFoldDB" id="A0A9P7Q366"/>
<gene>
    <name evidence="1" type="ORF">E4U13_003231</name>
</gene>
<organism evidence="1 2">
    <name type="scientific">Claviceps humidiphila</name>
    <dbReference type="NCBI Taxonomy" id="1294629"/>
    <lineage>
        <taxon>Eukaryota</taxon>
        <taxon>Fungi</taxon>
        <taxon>Dikarya</taxon>
        <taxon>Ascomycota</taxon>
        <taxon>Pezizomycotina</taxon>
        <taxon>Sordariomycetes</taxon>
        <taxon>Hypocreomycetidae</taxon>
        <taxon>Hypocreales</taxon>
        <taxon>Clavicipitaceae</taxon>
        <taxon>Claviceps</taxon>
    </lineage>
</organism>
<name>A0A9P7Q366_9HYPO</name>
<accession>A0A9P7Q366</accession>
<sequence length="107" mass="12320">MATRESSIFQIRKLGTDIVIIPPNYVDEVRKLSKDKTRSVEPFIDDFAGKYTHGMPFLQSDLQNIVIQKKLTPRLAELTRVMQEEFDLALSLEMPPMTGLYSRLAYL</sequence>
<proteinExistence type="predicted"/>
<keyword evidence="2" id="KW-1185">Reference proteome</keyword>
<reference evidence="1 2" key="1">
    <citation type="journal article" date="2020" name="bioRxiv">
        <title>Whole genome comparisons of ergot fungi reveals the divergence and evolution of species within the genus Claviceps are the result of varying mechanisms driving genome evolution and host range expansion.</title>
        <authorList>
            <person name="Wyka S.A."/>
            <person name="Mondo S.J."/>
            <person name="Liu M."/>
            <person name="Dettman J."/>
            <person name="Nalam V."/>
            <person name="Broders K.D."/>
        </authorList>
    </citation>
    <scope>NUCLEOTIDE SEQUENCE [LARGE SCALE GENOMIC DNA]</scope>
    <source>
        <strain evidence="1 2">LM576</strain>
    </source>
</reference>
<dbReference type="EMBL" id="SRQM01000253">
    <property type="protein sequence ID" value="KAG6114715.1"/>
    <property type="molecule type" value="Genomic_DNA"/>
</dbReference>
<protein>
    <submittedName>
        <fullName evidence="1">Uncharacterized protein</fullName>
    </submittedName>
</protein>
<comment type="caution">
    <text evidence="1">The sequence shown here is derived from an EMBL/GenBank/DDBJ whole genome shotgun (WGS) entry which is preliminary data.</text>
</comment>